<sequence>MSLTFFIDQCVPASIGKFLWDSGYSVLVLKDYIPIESSDKIVIAKAQELSAILVSLNGDFADIVTYPPGNYRGIISIQLRNHPEIIPLLMQRLVDYLSNHSDMEHYQGKLFVVEVNRIRIRE</sequence>
<comment type="caution">
    <text evidence="2">The sequence shown here is derived from an EMBL/GenBank/DDBJ whole genome shotgun (WGS) entry which is preliminary data.</text>
</comment>
<dbReference type="STRING" id="128403.WA1_29645"/>
<gene>
    <name evidence="2" type="ORF">WA1_29645</name>
</gene>
<reference evidence="2 3" key="1">
    <citation type="journal article" date="2013" name="Genome Biol. Evol.">
        <title>Genomes of Stigonematalean cyanobacteria (subsection V) and the evolution of oxygenic photosynthesis from prokaryotes to plastids.</title>
        <authorList>
            <person name="Dagan T."/>
            <person name="Roettger M."/>
            <person name="Stucken K."/>
            <person name="Landan G."/>
            <person name="Koch R."/>
            <person name="Major P."/>
            <person name="Gould S.B."/>
            <person name="Goremykin V.V."/>
            <person name="Rippka R."/>
            <person name="Tandeau de Marsac N."/>
            <person name="Gugger M."/>
            <person name="Lockhart P.J."/>
            <person name="Allen J.F."/>
            <person name="Brune I."/>
            <person name="Maus I."/>
            <person name="Puhler A."/>
            <person name="Martin W.F."/>
        </authorList>
    </citation>
    <scope>NUCLEOTIDE SEQUENCE [LARGE SCALE GENOMIC DNA]</scope>
    <source>
        <strain evidence="2 3">PCC 7110</strain>
    </source>
</reference>
<dbReference type="Pfam" id="PF18480">
    <property type="entry name" value="DUF5615"/>
    <property type="match status" value="1"/>
</dbReference>
<evidence type="ECO:0000313" key="2">
    <source>
        <dbReference type="EMBL" id="KYC40111.1"/>
    </source>
</evidence>
<dbReference type="RefSeq" id="WP_017740718.1">
    <property type="nucleotide sequence ID" value="NZ_KQ976354.1"/>
</dbReference>
<proteinExistence type="predicted"/>
<dbReference type="EMBL" id="ANNX02000031">
    <property type="protein sequence ID" value="KYC40111.1"/>
    <property type="molecule type" value="Genomic_DNA"/>
</dbReference>
<accession>A0A139X5W9</accession>
<evidence type="ECO:0000313" key="3">
    <source>
        <dbReference type="Proteomes" id="UP000076925"/>
    </source>
</evidence>
<dbReference type="Proteomes" id="UP000076925">
    <property type="component" value="Unassembled WGS sequence"/>
</dbReference>
<name>A0A139X5W9_9CYAN</name>
<keyword evidence="3" id="KW-1185">Reference proteome</keyword>
<evidence type="ECO:0000259" key="1">
    <source>
        <dbReference type="Pfam" id="PF18480"/>
    </source>
</evidence>
<dbReference type="InterPro" id="IPR041049">
    <property type="entry name" value="DUF5615"/>
</dbReference>
<feature type="domain" description="DUF5615" evidence="1">
    <location>
        <begin position="5"/>
        <end position="95"/>
    </location>
</feature>
<dbReference type="AlphaFoldDB" id="A0A139X5W9"/>
<protein>
    <recommendedName>
        <fullName evidence="1">DUF5615 domain-containing protein</fullName>
    </recommendedName>
</protein>
<organism evidence="2 3">
    <name type="scientific">Scytonema hofmannii PCC 7110</name>
    <dbReference type="NCBI Taxonomy" id="128403"/>
    <lineage>
        <taxon>Bacteria</taxon>
        <taxon>Bacillati</taxon>
        <taxon>Cyanobacteriota</taxon>
        <taxon>Cyanophyceae</taxon>
        <taxon>Nostocales</taxon>
        <taxon>Scytonemataceae</taxon>
        <taxon>Scytonema</taxon>
    </lineage>
</organism>